<protein>
    <submittedName>
        <fullName evidence="2">Uncharacterized protein</fullName>
    </submittedName>
</protein>
<comment type="caution">
    <text evidence="2">The sequence shown here is derived from an EMBL/GenBank/DDBJ whole genome shotgun (WGS) entry which is preliminary data.</text>
</comment>
<reference evidence="2 3" key="1">
    <citation type="submission" date="2019-05" db="EMBL/GenBank/DDBJ databases">
        <title>Verrucobacter flavum gen. nov., sp. nov. a new member of the family Verrucomicrobiaceae.</title>
        <authorList>
            <person name="Szuroczki S."/>
            <person name="Abbaszade G."/>
            <person name="Szabo A."/>
            <person name="Felfoldi T."/>
            <person name="Schumann P."/>
            <person name="Boka K."/>
            <person name="Keki Z."/>
            <person name="Toumi M."/>
            <person name="Toth E."/>
        </authorList>
    </citation>
    <scope>NUCLEOTIDE SEQUENCE [LARGE SCALE GENOMIC DNA]</scope>
    <source>
        <strain evidence="2 3">MG-N-17</strain>
    </source>
</reference>
<dbReference type="RefSeq" id="WP_138086730.1">
    <property type="nucleotide sequence ID" value="NZ_VAUV01000009.1"/>
</dbReference>
<feature type="transmembrane region" description="Helical" evidence="1">
    <location>
        <begin position="25"/>
        <end position="43"/>
    </location>
</feature>
<proteinExistence type="predicted"/>
<feature type="transmembrane region" description="Helical" evidence="1">
    <location>
        <begin position="98"/>
        <end position="116"/>
    </location>
</feature>
<dbReference type="EMBL" id="VAUV01000009">
    <property type="protein sequence ID" value="TLD70135.1"/>
    <property type="molecule type" value="Genomic_DNA"/>
</dbReference>
<dbReference type="AlphaFoldDB" id="A0A5R8KDW1"/>
<evidence type="ECO:0000256" key="1">
    <source>
        <dbReference type="SAM" id="Phobius"/>
    </source>
</evidence>
<name>A0A5R8KDW1_9BACT</name>
<keyword evidence="1" id="KW-0472">Membrane</keyword>
<keyword evidence="1" id="KW-0812">Transmembrane</keyword>
<evidence type="ECO:0000313" key="2">
    <source>
        <dbReference type="EMBL" id="TLD70135.1"/>
    </source>
</evidence>
<accession>A0A5R8KDW1</accession>
<evidence type="ECO:0000313" key="3">
    <source>
        <dbReference type="Proteomes" id="UP000306196"/>
    </source>
</evidence>
<dbReference type="Proteomes" id="UP000306196">
    <property type="component" value="Unassembled WGS sequence"/>
</dbReference>
<dbReference type="OrthoDB" id="196345at2"/>
<gene>
    <name evidence="2" type="ORF">FEM03_13130</name>
</gene>
<sequence>MLPQLDTLRTQIANPEYLYLILEPMALYGLFFGLLFFIATLALKQDKARMVSLFFIAISSLSVFPYRVEKADAMQRTLVVRDTGYTRMMKKHALVRDQSLWVHYTLAGAAFLTLISRGKLATITNLIMIIGGLAALIFFLWLNLKESEIYHPNLRRATAQISQTSPYS</sequence>
<organism evidence="2 3">
    <name type="scientific">Phragmitibacter flavus</name>
    <dbReference type="NCBI Taxonomy" id="2576071"/>
    <lineage>
        <taxon>Bacteria</taxon>
        <taxon>Pseudomonadati</taxon>
        <taxon>Verrucomicrobiota</taxon>
        <taxon>Verrucomicrobiia</taxon>
        <taxon>Verrucomicrobiales</taxon>
        <taxon>Verrucomicrobiaceae</taxon>
        <taxon>Phragmitibacter</taxon>
    </lineage>
</organism>
<keyword evidence="1" id="KW-1133">Transmembrane helix</keyword>
<feature type="transmembrane region" description="Helical" evidence="1">
    <location>
        <begin position="123"/>
        <end position="144"/>
    </location>
</feature>
<feature type="transmembrane region" description="Helical" evidence="1">
    <location>
        <begin position="50"/>
        <end position="68"/>
    </location>
</feature>
<keyword evidence="3" id="KW-1185">Reference proteome</keyword>